<dbReference type="PANTHER" id="PTHR33453:SF9">
    <property type="entry name" value="ALBUMIN B-32"/>
    <property type="match status" value="1"/>
</dbReference>
<name>A0A168BH79_9HYPO</name>
<evidence type="ECO:0000256" key="5">
    <source>
        <dbReference type="ARBA" id="ARBA00022821"/>
    </source>
</evidence>
<dbReference type="PRINTS" id="PR00396">
    <property type="entry name" value="SHIGARICIN"/>
</dbReference>
<comment type="similarity">
    <text evidence="2">Belongs to the ribosome-inactivating protein family. Type 1 RIP subfamily.</text>
</comment>
<evidence type="ECO:0000256" key="6">
    <source>
        <dbReference type="ARBA" id="ARBA00030788"/>
    </source>
</evidence>
<organism evidence="9 10">
    <name type="scientific">Moelleriella libera RCEF 2490</name>
    <dbReference type="NCBI Taxonomy" id="1081109"/>
    <lineage>
        <taxon>Eukaryota</taxon>
        <taxon>Fungi</taxon>
        <taxon>Dikarya</taxon>
        <taxon>Ascomycota</taxon>
        <taxon>Pezizomycotina</taxon>
        <taxon>Sordariomycetes</taxon>
        <taxon>Hypocreomycetidae</taxon>
        <taxon>Hypocreales</taxon>
        <taxon>Clavicipitaceae</taxon>
        <taxon>Moelleriella</taxon>
    </lineage>
</organism>
<dbReference type="PANTHER" id="PTHR33453">
    <property type="match status" value="1"/>
</dbReference>
<dbReference type="Proteomes" id="UP000078544">
    <property type="component" value="Unassembled WGS sequence"/>
</dbReference>
<dbReference type="EC" id="3.2.2.22" evidence="3"/>
<feature type="chain" id="PRO_5007895687" description="rRNA N-glycosylase" evidence="7">
    <location>
        <begin position="21"/>
        <end position="630"/>
    </location>
</feature>
<comment type="caution">
    <text evidence="9">The sequence shown here is derived from an EMBL/GenBank/DDBJ whole genome shotgun (WGS) entry which is preliminary data.</text>
</comment>
<dbReference type="GO" id="GO:0017148">
    <property type="term" value="P:negative regulation of translation"/>
    <property type="evidence" value="ECO:0007669"/>
    <property type="project" value="InterPro"/>
</dbReference>
<accession>A0A168BH79</accession>
<evidence type="ECO:0000256" key="7">
    <source>
        <dbReference type="SAM" id="SignalP"/>
    </source>
</evidence>
<keyword evidence="10" id="KW-1185">Reference proteome</keyword>
<evidence type="ECO:0000313" key="10">
    <source>
        <dbReference type="Proteomes" id="UP000078544"/>
    </source>
</evidence>
<comment type="catalytic activity">
    <reaction evidence="1">
        <text>Endohydrolysis of the N-glycosidic bond at one specific adenosine on the 28S rRNA.</text>
        <dbReference type="EC" id="3.2.2.22"/>
    </reaction>
</comment>
<feature type="signal peptide" evidence="7">
    <location>
        <begin position="1"/>
        <end position="20"/>
    </location>
</feature>
<dbReference type="InterPro" id="IPR001574">
    <property type="entry name" value="Ribosome_inactivat_prot"/>
</dbReference>
<dbReference type="InterPro" id="IPR046533">
    <property type="entry name" value="DUF6598"/>
</dbReference>
<dbReference type="Pfam" id="PF00161">
    <property type="entry name" value="RIP"/>
    <property type="match status" value="1"/>
</dbReference>
<dbReference type="InterPro" id="IPR036041">
    <property type="entry name" value="Ribosome-inact_prot_sf"/>
</dbReference>
<dbReference type="GO" id="GO:0006952">
    <property type="term" value="P:defense response"/>
    <property type="evidence" value="ECO:0007669"/>
    <property type="project" value="UniProtKB-KW"/>
</dbReference>
<feature type="domain" description="DUF6598" evidence="8">
    <location>
        <begin position="382"/>
        <end position="627"/>
    </location>
</feature>
<protein>
    <recommendedName>
        <fullName evidence="3">rRNA N-glycosylase</fullName>
        <ecNumber evidence="3">3.2.2.22</ecNumber>
    </recommendedName>
    <alternativeName>
        <fullName evidence="6">rRNA N-glycosidase</fullName>
    </alternativeName>
</protein>
<dbReference type="EMBL" id="AZGY01000009">
    <property type="protein sequence ID" value="KZZ95304.1"/>
    <property type="molecule type" value="Genomic_DNA"/>
</dbReference>
<proteinExistence type="inferred from homology"/>
<dbReference type="Pfam" id="PF20241">
    <property type="entry name" value="DUF6598"/>
    <property type="match status" value="1"/>
</dbReference>
<evidence type="ECO:0000256" key="2">
    <source>
        <dbReference type="ARBA" id="ARBA00008544"/>
    </source>
</evidence>
<reference evidence="9 10" key="1">
    <citation type="journal article" date="2016" name="Genome Biol. Evol.">
        <title>Divergent and convergent evolution of fungal pathogenicity.</title>
        <authorList>
            <person name="Shang Y."/>
            <person name="Xiao G."/>
            <person name="Zheng P."/>
            <person name="Cen K."/>
            <person name="Zhan S."/>
            <person name="Wang C."/>
        </authorList>
    </citation>
    <scope>NUCLEOTIDE SEQUENCE [LARGE SCALE GENOMIC DNA]</scope>
    <source>
        <strain evidence="9 10">RCEF 2490</strain>
    </source>
</reference>
<keyword evidence="5" id="KW-0611">Plant defense</keyword>
<gene>
    <name evidence="9" type="ORF">AAL_04535</name>
</gene>
<evidence type="ECO:0000313" key="9">
    <source>
        <dbReference type="EMBL" id="KZZ95304.1"/>
    </source>
</evidence>
<dbReference type="InterPro" id="IPR016138">
    <property type="entry name" value="Ribosome_inactivat_prot_sub1"/>
</dbReference>
<keyword evidence="4" id="KW-0378">Hydrolase</keyword>
<evidence type="ECO:0000256" key="1">
    <source>
        <dbReference type="ARBA" id="ARBA00000237"/>
    </source>
</evidence>
<dbReference type="GO" id="GO:0030598">
    <property type="term" value="F:rRNA N-glycosylase activity"/>
    <property type="evidence" value="ECO:0007669"/>
    <property type="project" value="UniProtKB-EC"/>
</dbReference>
<evidence type="ECO:0000256" key="4">
    <source>
        <dbReference type="ARBA" id="ARBA00022801"/>
    </source>
</evidence>
<dbReference type="OrthoDB" id="4927890at2759"/>
<keyword evidence="7" id="KW-0732">Signal</keyword>
<dbReference type="AlphaFoldDB" id="A0A168BH79"/>
<evidence type="ECO:0000256" key="3">
    <source>
        <dbReference type="ARBA" id="ARBA00012001"/>
    </source>
</evidence>
<dbReference type="STRING" id="1081109.A0A168BH79"/>
<dbReference type="InterPro" id="IPR017989">
    <property type="entry name" value="Ribosome_inactivat_1/2"/>
</dbReference>
<sequence length="630" mass="70363">MKLSSLLPAILGFSRRGAFAAVISPDSGIPSRQGAAVTLQDENFGSQAASVATTPDSVVQHQDIARNAVTRVDRIRDVSSLEDSRPLKRRDKPEFKVTYTITDATVSGNDYLDFLTDLQHRVQAFCDRPYPGECYLPPLAMNASSPDSSWFEIEIQSQNADGTTESSVTFRLRRSNLYVDAFRPSTSERWIEFDNTGHVSYIQGSQNLGFHGDYPRLRQEGALRENVRVGHHRLRDAVRGLAKGNYDPRNQAQRQATAKNLLVVVQMFSEALRFSTFARNIANNYMEHDGHPVAQQYQELQNTWGGLSNRVRMQRAWDRENPGQTTNTYFPITIMNQQIDYAMALRIIAIFLGPKTNSKLPPKPRAANIAPRAGATTGRELAELVSVRTGYMAGNPESDLYGTVKLDDGLGAYSLYERPRDHSESFGLNQDLGLQFLTRSLEAADSFTLNVELMMKNTPPFDDIQLIKDVVVWNPYDGTNKYDQVITQTVKGAKGDAQVRFVVMSDAAEATIHVVLKDAKGEDPAKIYGTVSAATKYRTYALYDDPEGLWSKMLPGQEVNLIGGSRERGPTPVSRGDKIRIDVDLWHHNAFFSNRQVAKGTVELEPLILHSNSKTLQTEYGVWEVGVTWT</sequence>
<evidence type="ECO:0000259" key="8">
    <source>
        <dbReference type="Pfam" id="PF20241"/>
    </source>
</evidence>
<dbReference type="SUPFAM" id="SSF56371">
    <property type="entry name" value="Ribosome inactivating proteins (RIP)"/>
    <property type="match status" value="1"/>
</dbReference>
<dbReference type="Gene3D" id="3.40.420.10">
    <property type="entry name" value="Ricin (A subunit), domain 1"/>
    <property type="match status" value="1"/>
</dbReference>